<reference evidence="1 2" key="1">
    <citation type="submission" date="2024-10" db="EMBL/GenBank/DDBJ databases">
        <title>The Natural Products Discovery Center: Release of the First 8490 Sequenced Strains for Exploring Actinobacteria Biosynthetic Diversity.</title>
        <authorList>
            <person name="Kalkreuter E."/>
            <person name="Kautsar S.A."/>
            <person name="Yang D."/>
            <person name="Bader C.D."/>
            <person name="Teijaro C.N."/>
            <person name="Fluegel L."/>
            <person name="Davis C.M."/>
            <person name="Simpson J.R."/>
            <person name="Lauterbach L."/>
            <person name="Steele A.D."/>
            <person name="Gui C."/>
            <person name="Meng S."/>
            <person name="Li G."/>
            <person name="Viehrig K."/>
            <person name="Ye F."/>
            <person name="Su P."/>
            <person name="Kiefer A.F."/>
            <person name="Nichols A."/>
            <person name="Cepeda A.J."/>
            <person name="Yan W."/>
            <person name="Fan B."/>
            <person name="Jiang Y."/>
            <person name="Adhikari A."/>
            <person name="Zheng C.-J."/>
            <person name="Schuster L."/>
            <person name="Cowan T.M."/>
            <person name="Smanski M.J."/>
            <person name="Chevrette M.G."/>
            <person name="De Carvalho L.P.S."/>
            <person name="Shen B."/>
        </authorList>
    </citation>
    <scope>NUCLEOTIDE SEQUENCE [LARGE SCALE GENOMIC DNA]</scope>
    <source>
        <strain evidence="1 2">NPDC087045</strain>
    </source>
</reference>
<keyword evidence="2" id="KW-1185">Reference proteome</keyword>
<name>A0ABW8ETE3_9BURK</name>
<sequence>MSRSRFIELTNDFCAIANIDQPELMVQGNAIEVDGIDFFVQYDEEFSPDHLIVYCDFGTPPQERLLDAYQALLETNMLIYAANSPAFMLGPDQRVTFGYQCRLNELRAPELMTILLNLAEQARDWRTDHFLDA</sequence>
<proteinExistence type="predicted"/>
<dbReference type="CDD" id="cd17020">
    <property type="entry name" value="T3SC_IA_ShcM-like"/>
    <property type="match status" value="1"/>
</dbReference>
<protein>
    <submittedName>
        <fullName evidence="1">CesT family type III secretion system chaperone</fullName>
    </submittedName>
</protein>
<organism evidence="1 2">
    <name type="scientific">Herbaspirillum chlorophenolicum</name>
    <dbReference type="NCBI Taxonomy" id="211589"/>
    <lineage>
        <taxon>Bacteria</taxon>
        <taxon>Pseudomonadati</taxon>
        <taxon>Pseudomonadota</taxon>
        <taxon>Betaproteobacteria</taxon>
        <taxon>Burkholderiales</taxon>
        <taxon>Oxalobacteraceae</taxon>
        <taxon>Herbaspirillum</taxon>
    </lineage>
</organism>
<dbReference type="EMBL" id="JBIUZV010000001">
    <property type="protein sequence ID" value="MFJ3044675.1"/>
    <property type="molecule type" value="Genomic_DNA"/>
</dbReference>
<comment type="caution">
    <text evidence="1">The sequence shown here is derived from an EMBL/GenBank/DDBJ whole genome shotgun (WGS) entry which is preliminary data.</text>
</comment>
<dbReference type="Proteomes" id="UP001617427">
    <property type="component" value="Unassembled WGS sequence"/>
</dbReference>
<dbReference type="Pfam" id="PF05932">
    <property type="entry name" value="CesT"/>
    <property type="match status" value="1"/>
</dbReference>
<dbReference type="Gene3D" id="3.30.1460.10">
    <property type="match status" value="1"/>
</dbReference>
<evidence type="ECO:0000313" key="1">
    <source>
        <dbReference type="EMBL" id="MFJ3044675.1"/>
    </source>
</evidence>
<evidence type="ECO:0000313" key="2">
    <source>
        <dbReference type="Proteomes" id="UP001617427"/>
    </source>
</evidence>
<dbReference type="InterPro" id="IPR010261">
    <property type="entry name" value="Tir_chaperone"/>
</dbReference>
<gene>
    <name evidence="1" type="ORF">ACIPEN_02485</name>
</gene>
<dbReference type="RefSeq" id="WP_050468531.1">
    <property type="nucleotide sequence ID" value="NZ_JBIUZV010000001.1"/>
</dbReference>
<dbReference type="SUPFAM" id="SSF69635">
    <property type="entry name" value="Type III secretory system chaperone-like"/>
    <property type="match status" value="1"/>
</dbReference>
<accession>A0ABW8ETE3</accession>